<keyword evidence="3 9" id="KW-0813">Transport</keyword>
<dbReference type="RefSeq" id="WP_376994093.1">
    <property type="nucleotide sequence ID" value="NZ_JBHSLC010000006.1"/>
</dbReference>
<feature type="coiled-coil region" evidence="10">
    <location>
        <begin position="128"/>
        <end position="155"/>
    </location>
</feature>
<feature type="compositionally biased region" description="Low complexity" evidence="11">
    <location>
        <begin position="1"/>
        <end position="13"/>
    </location>
</feature>
<evidence type="ECO:0000256" key="9">
    <source>
        <dbReference type="RuleBase" id="RU365093"/>
    </source>
</evidence>
<evidence type="ECO:0000256" key="8">
    <source>
        <dbReference type="ARBA" id="ARBA00023136"/>
    </source>
</evidence>
<dbReference type="Gene3D" id="2.40.50.100">
    <property type="match status" value="1"/>
</dbReference>
<organism evidence="14 15">
    <name type="scientific">Azospirillum himalayense</name>
    <dbReference type="NCBI Taxonomy" id="654847"/>
    <lineage>
        <taxon>Bacteria</taxon>
        <taxon>Pseudomonadati</taxon>
        <taxon>Pseudomonadota</taxon>
        <taxon>Alphaproteobacteria</taxon>
        <taxon>Rhodospirillales</taxon>
        <taxon>Azospirillaceae</taxon>
        <taxon>Azospirillum</taxon>
    </lineage>
</organism>
<comment type="subcellular location">
    <subcellularLocation>
        <location evidence="1 9">Cell inner membrane</location>
        <topology evidence="1 9">Single-pass membrane protein</topology>
    </subcellularLocation>
</comment>
<dbReference type="NCBIfam" id="TIGR01843">
    <property type="entry name" value="type_I_hlyD"/>
    <property type="match status" value="1"/>
</dbReference>
<evidence type="ECO:0000256" key="4">
    <source>
        <dbReference type="ARBA" id="ARBA00022475"/>
    </source>
</evidence>
<dbReference type="PRINTS" id="PR01490">
    <property type="entry name" value="RTXTOXIND"/>
</dbReference>
<keyword evidence="8" id="KW-0472">Membrane</keyword>
<protein>
    <recommendedName>
        <fullName evidence="9">Membrane fusion protein (MFP) family protein</fullName>
    </recommendedName>
</protein>
<dbReference type="Gene3D" id="2.40.30.170">
    <property type="match status" value="1"/>
</dbReference>
<evidence type="ECO:0000259" key="12">
    <source>
        <dbReference type="Pfam" id="PF25994"/>
    </source>
</evidence>
<evidence type="ECO:0000256" key="3">
    <source>
        <dbReference type="ARBA" id="ARBA00022448"/>
    </source>
</evidence>
<dbReference type="InterPro" id="IPR058781">
    <property type="entry name" value="HH_AprE-like"/>
</dbReference>
<gene>
    <name evidence="14" type="ORF">ACFPMG_04950</name>
</gene>
<evidence type="ECO:0000256" key="2">
    <source>
        <dbReference type="ARBA" id="ARBA00009477"/>
    </source>
</evidence>
<comment type="similarity">
    <text evidence="2 9">Belongs to the membrane fusion protein (MFP) (TC 8.A.1) family.</text>
</comment>
<dbReference type="Proteomes" id="UP001596166">
    <property type="component" value="Unassembled WGS sequence"/>
</dbReference>
<accession>A0ABW0G0I1</accession>
<evidence type="ECO:0000256" key="7">
    <source>
        <dbReference type="ARBA" id="ARBA00022989"/>
    </source>
</evidence>
<proteinExistence type="inferred from homology"/>
<dbReference type="InterPro" id="IPR010129">
    <property type="entry name" value="T1SS_HlyD"/>
</dbReference>
<keyword evidence="5 9" id="KW-0997">Cell inner membrane</keyword>
<evidence type="ECO:0000256" key="10">
    <source>
        <dbReference type="SAM" id="Coils"/>
    </source>
</evidence>
<dbReference type="Pfam" id="PF25994">
    <property type="entry name" value="HH_AprE"/>
    <property type="match status" value="1"/>
</dbReference>
<dbReference type="Pfam" id="PF26002">
    <property type="entry name" value="Beta-barrel_AprE"/>
    <property type="match status" value="1"/>
</dbReference>
<keyword evidence="4 9" id="KW-1003">Cell membrane</keyword>
<evidence type="ECO:0000256" key="11">
    <source>
        <dbReference type="SAM" id="MobiDB-lite"/>
    </source>
</evidence>
<dbReference type="InterPro" id="IPR050739">
    <property type="entry name" value="MFP"/>
</dbReference>
<feature type="coiled-coil region" evidence="10">
    <location>
        <begin position="205"/>
        <end position="303"/>
    </location>
</feature>
<dbReference type="PROSITE" id="PS00543">
    <property type="entry name" value="HLYD_FAMILY"/>
    <property type="match status" value="1"/>
</dbReference>
<dbReference type="Gene3D" id="1.10.287.470">
    <property type="entry name" value="Helix hairpin bin"/>
    <property type="match status" value="1"/>
</dbReference>
<sequence>MSASPRSASGPAAAPVPKPVPPTAPRRADVVDFQSDALALEERPLPPLARSTLWVIVALVVGAIVWASIGQIDRYVVASGALVTTEPPIVVRPPANTMMRAIEVRPGQRVAAGTRLISLDTTAAQSQLAIVQTQLRAAEAQVARLEAEIADRMFEPADDSPEQLLQKRVFQSRREEYQARTRALDDAIRQVSASIERNQVEQRGMENQRDIISRVERMRSDLQKREVGSLLNVLEVQIRRVSAEDALAKLKAEAVELAIQGERAVAERRAYVDGRFREIAEDLARFTAERNRLTEQFESTQRLAALSELQAPADGIVLEVHEVSPGSEGREALVTLVRIDSPLEAEVRIAPGDIGRLRIGDEVRIKVEAFPFQRHGTIDGRLRLISESTISMDAEEGRKQEVYRARVALEKVELRDVPENFRLIPGMTLASEIRIGKRTVMSYFLYPIWRSLDEGMREP</sequence>
<dbReference type="InterPro" id="IPR006144">
    <property type="entry name" value="Secretion_HlyD_CS"/>
</dbReference>
<evidence type="ECO:0000259" key="13">
    <source>
        <dbReference type="Pfam" id="PF26002"/>
    </source>
</evidence>
<keyword evidence="10" id="KW-0175">Coiled coil</keyword>
<keyword evidence="15" id="KW-1185">Reference proteome</keyword>
<feature type="domain" description="AprE-like beta-barrel" evidence="13">
    <location>
        <begin position="343"/>
        <end position="435"/>
    </location>
</feature>
<feature type="compositionally biased region" description="Pro residues" evidence="11">
    <location>
        <begin position="14"/>
        <end position="24"/>
    </location>
</feature>
<dbReference type="EMBL" id="JBHSLC010000006">
    <property type="protein sequence ID" value="MFC5354349.1"/>
    <property type="molecule type" value="Genomic_DNA"/>
</dbReference>
<keyword evidence="7" id="KW-1133">Transmembrane helix</keyword>
<evidence type="ECO:0000256" key="6">
    <source>
        <dbReference type="ARBA" id="ARBA00022692"/>
    </source>
</evidence>
<name>A0ABW0G0I1_9PROT</name>
<dbReference type="InterPro" id="IPR058982">
    <property type="entry name" value="Beta-barrel_AprE"/>
</dbReference>
<evidence type="ECO:0000313" key="15">
    <source>
        <dbReference type="Proteomes" id="UP001596166"/>
    </source>
</evidence>
<feature type="domain" description="AprE-like long alpha-helical hairpin" evidence="12">
    <location>
        <begin position="124"/>
        <end position="300"/>
    </location>
</feature>
<feature type="region of interest" description="Disordered" evidence="11">
    <location>
        <begin position="1"/>
        <end position="26"/>
    </location>
</feature>
<dbReference type="PANTHER" id="PTHR30386">
    <property type="entry name" value="MEMBRANE FUSION SUBUNIT OF EMRAB-TOLC MULTIDRUG EFFLUX PUMP"/>
    <property type="match status" value="1"/>
</dbReference>
<comment type="caution">
    <text evidence="14">The sequence shown here is derived from an EMBL/GenBank/DDBJ whole genome shotgun (WGS) entry which is preliminary data.</text>
</comment>
<reference evidence="15" key="1">
    <citation type="journal article" date="2019" name="Int. J. Syst. Evol. Microbiol.">
        <title>The Global Catalogue of Microorganisms (GCM) 10K type strain sequencing project: providing services to taxonomists for standard genome sequencing and annotation.</title>
        <authorList>
            <consortium name="The Broad Institute Genomics Platform"/>
            <consortium name="The Broad Institute Genome Sequencing Center for Infectious Disease"/>
            <person name="Wu L."/>
            <person name="Ma J."/>
        </authorList>
    </citation>
    <scope>NUCLEOTIDE SEQUENCE [LARGE SCALE GENOMIC DNA]</scope>
    <source>
        <strain evidence="15">CCUG 58760</strain>
    </source>
</reference>
<evidence type="ECO:0000256" key="5">
    <source>
        <dbReference type="ARBA" id="ARBA00022519"/>
    </source>
</evidence>
<evidence type="ECO:0000256" key="1">
    <source>
        <dbReference type="ARBA" id="ARBA00004377"/>
    </source>
</evidence>
<keyword evidence="6" id="KW-0812">Transmembrane</keyword>
<dbReference type="PANTHER" id="PTHR30386:SF26">
    <property type="entry name" value="TRANSPORT PROTEIN COMB"/>
    <property type="match status" value="1"/>
</dbReference>
<evidence type="ECO:0000313" key="14">
    <source>
        <dbReference type="EMBL" id="MFC5354349.1"/>
    </source>
</evidence>